<dbReference type="AlphaFoldDB" id="A0A3Q2YFD3"/>
<dbReference type="SMART" id="SM00324">
    <property type="entry name" value="RhoGAP"/>
    <property type="match status" value="1"/>
</dbReference>
<feature type="domain" description="PH" evidence="4">
    <location>
        <begin position="37"/>
        <end position="141"/>
    </location>
</feature>
<keyword evidence="7" id="KW-1185">Reference proteome</keyword>
<dbReference type="GO" id="GO:0051056">
    <property type="term" value="P:regulation of small GTPase mediated signal transduction"/>
    <property type="evidence" value="ECO:0007669"/>
    <property type="project" value="UniProtKB-ARBA"/>
</dbReference>
<reference evidence="6" key="1">
    <citation type="submission" date="2025-08" db="UniProtKB">
        <authorList>
            <consortium name="Ensembl"/>
        </authorList>
    </citation>
    <scope>IDENTIFICATION</scope>
</reference>
<dbReference type="SUPFAM" id="SSF48350">
    <property type="entry name" value="GTPase activation domain, GAP"/>
    <property type="match status" value="1"/>
</dbReference>
<dbReference type="GeneTree" id="ENSGT00950000183015"/>
<evidence type="ECO:0000313" key="7">
    <source>
        <dbReference type="Proteomes" id="UP000264820"/>
    </source>
</evidence>
<dbReference type="PROSITE" id="PS50238">
    <property type="entry name" value="RHOGAP"/>
    <property type="match status" value="1"/>
</dbReference>
<organism evidence="6 7">
    <name type="scientific">Hippocampus comes</name>
    <name type="common">Tiger tail seahorse</name>
    <dbReference type="NCBI Taxonomy" id="109280"/>
    <lineage>
        <taxon>Eukaryota</taxon>
        <taxon>Metazoa</taxon>
        <taxon>Chordata</taxon>
        <taxon>Craniata</taxon>
        <taxon>Vertebrata</taxon>
        <taxon>Euteleostomi</taxon>
        <taxon>Actinopterygii</taxon>
        <taxon>Neopterygii</taxon>
        <taxon>Teleostei</taxon>
        <taxon>Neoteleostei</taxon>
        <taxon>Acanthomorphata</taxon>
        <taxon>Syngnathiaria</taxon>
        <taxon>Syngnathiformes</taxon>
        <taxon>Syngnathoidei</taxon>
        <taxon>Syngnathidae</taxon>
        <taxon>Hippocampus</taxon>
    </lineage>
</organism>
<feature type="domain" description="Rho-GAP" evidence="5">
    <location>
        <begin position="151"/>
        <end position="332"/>
    </location>
</feature>
<evidence type="ECO:0000256" key="1">
    <source>
        <dbReference type="ARBA" id="ARBA00022468"/>
    </source>
</evidence>
<reference evidence="6" key="2">
    <citation type="submission" date="2025-09" db="UniProtKB">
        <authorList>
            <consortium name="Ensembl"/>
        </authorList>
    </citation>
    <scope>IDENTIFICATION</scope>
</reference>
<feature type="compositionally biased region" description="Polar residues" evidence="3">
    <location>
        <begin position="350"/>
        <end position="380"/>
    </location>
</feature>
<dbReference type="Pfam" id="PF00620">
    <property type="entry name" value="RhoGAP"/>
    <property type="match status" value="1"/>
</dbReference>
<dbReference type="OMA" id="PPQHELK"/>
<dbReference type="GO" id="GO:0005096">
    <property type="term" value="F:GTPase activator activity"/>
    <property type="evidence" value="ECO:0007669"/>
    <property type="project" value="UniProtKB-KW"/>
</dbReference>
<feature type="region of interest" description="Disordered" evidence="3">
    <location>
        <begin position="405"/>
        <end position="427"/>
    </location>
</feature>
<dbReference type="InterPro" id="IPR001849">
    <property type="entry name" value="PH_domain"/>
</dbReference>
<dbReference type="Ensembl" id="ENSHCOT00000028338.1">
    <property type="protein sequence ID" value="ENSHCOP00000016118.1"/>
    <property type="gene ID" value="ENSHCOG00000019883.1"/>
</dbReference>
<dbReference type="Proteomes" id="UP000264820">
    <property type="component" value="Unplaced"/>
</dbReference>
<dbReference type="PROSITE" id="PS50003">
    <property type="entry name" value="PH_DOMAIN"/>
    <property type="match status" value="1"/>
</dbReference>
<dbReference type="InterPro" id="IPR011993">
    <property type="entry name" value="PH-like_dom_sf"/>
</dbReference>
<dbReference type="STRING" id="109280.ENSHCOP00000016118"/>
<name>A0A3Q2YFD3_HIPCM</name>
<evidence type="ECO:0000313" key="6">
    <source>
        <dbReference type="Ensembl" id="ENSHCOP00000016118.1"/>
    </source>
</evidence>
<dbReference type="InterPro" id="IPR051025">
    <property type="entry name" value="RhoGAP"/>
</dbReference>
<dbReference type="GO" id="GO:0007165">
    <property type="term" value="P:signal transduction"/>
    <property type="evidence" value="ECO:0007669"/>
    <property type="project" value="InterPro"/>
</dbReference>
<dbReference type="Pfam" id="PF00169">
    <property type="entry name" value="PH"/>
    <property type="match status" value="1"/>
</dbReference>
<evidence type="ECO:0000256" key="3">
    <source>
        <dbReference type="SAM" id="MobiDB-lite"/>
    </source>
</evidence>
<feature type="coiled-coil region" evidence="2">
    <location>
        <begin position="536"/>
        <end position="598"/>
    </location>
</feature>
<accession>A0A3Q2YFD3</accession>
<dbReference type="Gene3D" id="1.10.555.10">
    <property type="entry name" value="Rho GTPase activation protein"/>
    <property type="match status" value="1"/>
</dbReference>
<feature type="region of interest" description="Disordered" evidence="3">
    <location>
        <begin position="350"/>
        <end position="381"/>
    </location>
</feature>
<dbReference type="InterPro" id="IPR000198">
    <property type="entry name" value="RhoGAP_dom"/>
</dbReference>
<proteinExistence type="predicted"/>
<keyword evidence="2" id="KW-0175">Coiled coil</keyword>
<dbReference type="SUPFAM" id="SSF50729">
    <property type="entry name" value="PH domain-like"/>
    <property type="match status" value="1"/>
</dbReference>
<dbReference type="InterPro" id="IPR008936">
    <property type="entry name" value="Rho_GTPase_activation_prot"/>
</dbReference>
<dbReference type="PANTHER" id="PTHR15228:SF24">
    <property type="entry name" value="RHO-GAP DOMAIN-CONTAINING PROTEIN"/>
    <property type="match status" value="1"/>
</dbReference>
<evidence type="ECO:0000259" key="4">
    <source>
        <dbReference type="PROSITE" id="PS50003"/>
    </source>
</evidence>
<evidence type="ECO:0000256" key="2">
    <source>
        <dbReference type="SAM" id="Coils"/>
    </source>
</evidence>
<sequence length="607" mass="69191">LILNQMKCVHLSARSKSMVLGDLSGVSRPCSPLDREKVLKAGWLKRRRIIMKNWQLRWFVLKADILYFYKDQNETKEQGCIHLKGTQVNELTTNQDDSGRHLFEIVPGDAERDRNHESFLLMANSESDLEEWVRAIHRAIWAPLGGGIFGQHLEETMLNEAQCGPQRRVPALVERCACFIRDHGLREEGLFRAPGQTSHVRELQDAFDRGESLLFDSSTDVHTVASLLKLYLRELPEPVIPFTKYAQFLSCALLLNKDREMVKSLPKVNHNLLEYICRFLDEVQSHSDANKMNVQNLATVFGPNVLRPRVEDPLENTDTMIENSLLHQNDSIHRGKVEWLKQEPAEYPVESNTGAEIPQKTPQPCTPSKDNKLTPSITTSEPDESVLVKSAGNWLMNGLSSLRAHRRTTSSGTKLKDSAPSLKDSTLSLKETIARDAEKDASWAPPSQRALHQSHRLSAYDNVAPSTLSLPAQTSLIWTAFDISLAEPEDAQNTVRDGTSPPDHEPSTAQNDVLTNIVLELQEELKTQRITFECSARKLEENCRKHQAQINKLEEELDHERKRFDMLEIRFRNSERARQDAENRNVLLQREMEDFFKTLEDLTTKPN</sequence>
<evidence type="ECO:0000259" key="5">
    <source>
        <dbReference type="PROSITE" id="PS50238"/>
    </source>
</evidence>
<feature type="region of interest" description="Disordered" evidence="3">
    <location>
        <begin position="490"/>
        <end position="509"/>
    </location>
</feature>
<protein>
    <submittedName>
        <fullName evidence="6">Rho GTPase activating protein 22</fullName>
    </submittedName>
</protein>
<dbReference type="SMART" id="SM00233">
    <property type="entry name" value="PH"/>
    <property type="match status" value="1"/>
</dbReference>
<dbReference type="PANTHER" id="PTHR15228">
    <property type="entry name" value="SPERMATHECAL PHYSIOLOGY VARIANT"/>
    <property type="match status" value="1"/>
</dbReference>
<keyword evidence="1" id="KW-0343">GTPase activation</keyword>
<dbReference type="Gene3D" id="2.30.29.30">
    <property type="entry name" value="Pleckstrin-homology domain (PH domain)/Phosphotyrosine-binding domain (PTB)"/>
    <property type="match status" value="1"/>
</dbReference>